<feature type="domain" description="RNA polymerase sigma-70 region 2" evidence="6">
    <location>
        <begin position="7"/>
        <end position="68"/>
    </location>
</feature>
<dbReference type="Proteomes" id="UP001500359">
    <property type="component" value="Unassembled WGS sequence"/>
</dbReference>
<dbReference type="SUPFAM" id="SSF88659">
    <property type="entry name" value="Sigma3 and sigma4 domains of RNA polymerase sigma factors"/>
    <property type="match status" value="1"/>
</dbReference>
<evidence type="ECO:0000313" key="8">
    <source>
        <dbReference type="EMBL" id="GAA0859903.1"/>
    </source>
</evidence>
<dbReference type="SUPFAM" id="SSF88946">
    <property type="entry name" value="Sigma2 domain of RNA polymerase sigma factors"/>
    <property type="match status" value="1"/>
</dbReference>
<organism evidence="8 9">
    <name type="scientific">Aliiglaciecola litoralis</name>
    <dbReference type="NCBI Taxonomy" id="582857"/>
    <lineage>
        <taxon>Bacteria</taxon>
        <taxon>Pseudomonadati</taxon>
        <taxon>Pseudomonadota</taxon>
        <taxon>Gammaproteobacteria</taxon>
        <taxon>Alteromonadales</taxon>
        <taxon>Alteromonadaceae</taxon>
        <taxon>Aliiglaciecola</taxon>
    </lineage>
</organism>
<feature type="region of interest" description="Disordered" evidence="5">
    <location>
        <begin position="71"/>
        <end position="93"/>
    </location>
</feature>
<protein>
    <submittedName>
        <fullName evidence="8">RNA polymerase sigma factor</fullName>
    </submittedName>
</protein>
<accession>A0ABP3X2F9</accession>
<feature type="domain" description="RNA polymerase sigma factor 70 region 4 type 2" evidence="7">
    <location>
        <begin position="99"/>
        <end position="150"/>
    </location>
</feature>
<dbReference type="Gene3D" id="1.10.10.10">
    <property type="entry name" value="Winged helix-like DNA-binding domain superfamily/Winged helix DNA-binding domain"/>
    <property type="match status" value="1"/>
</dbReference>
<dbReference type="RefSeq" id="WP_343862364.1">
    <property type="nucleotide sequence ID" value="NZ_BAAAFD010000015.1"/>
</dbReference>
<keyword evidence="2" id="KW-0805">Transcription regulation</keyword>
<dbReference type="Gene3D" id="1.10.1740.10">
    <property type="match status" value="1"/>
</dbReference>
<reference evidence="9" key="1">
    <citation type="journal article" date="2019" name="Int. J. Syst. Evol. Microbiol.">
        <title>The Global Catalogue of Microorganisms (GCM) 10K type strain sequencing project: providing services to taxonomists for standard genome sequencing and annotation.</title>
        <authorList>
            <consortium name="The Broad Institute Genomics Platform"/>
            <consortium name="The Broad Institute Genome Sequencing Center for Infectious Disease"/>
            <person name="Wu L."/>
            <person name="Ma J."/>
        </authorList>
    </citation>
    <scope>NUCLEOTIDE SEQUENCE [LARGE SCALE GENOMIC DNA]</scope>
    <source>
        <strain evidence="9">JCM 15896</strain>
    </source>
</reference>
<proteinExistence type="inferred from homology"/>
<evidence type="ECO:0000256" key="4">
    <source>
        <dbReference type="ARBA" id="ARBA00023163"/>
    </source>
</evidence>
<dbReference type="Pfam" id="PF08281">
    <property type="entry name" value="Sigma70_r4_2"/>
    <property type="match status" value="1"/>
</dbReference>
<evidence type="ECO:0000259" key="6">
    <source>
        <dbReference type="Pfam" id="PF04542"/>
    </source>
</evidence>
<dbReference type="InterPro" id="IPR036388">
    <property type="entry name" value="WH-like_DNA-bd_sf"/>
</dbReference>
<dbReference type="InterPro" id="IPR039425">
    <property type="entry name" value="RNA_pol_sigma-70-like"/>
</dbReference>
<dbReference type="CDD" id="cd06171">
    <property type="entry name" value="Sigma70_r4"/>
    <property type="match status" value="1"/>
</dbReference>
<evidence type="ECO:0000313" key="9">
    <source>
        <dbReference type="Proteomes" id="UP001500359"/>
    </source>
</evidence>
<keyword evidence="4" id="KW-0804">Transcription</keyword>
<keyword evidence="9" id="KW-1185">Reference proteome</keyword>
<evidence type="ECO:0000256" key="3">
    <source>
        <dbReference type="ARBA" id="ARBA00023082"/>
    </source>
</evidence>
<dbReference type="PANTHER" id="PTHR43133:SF25">
    <property type="entry name" value="RNA POLYMERASE SIGMA FACTOR RFAY-RELATED"/>
    <property type="match status" value="1"/>
</dbReference>
<evidence type="ECO:0000256" key="5">
    <source>
        <dbReference type="SAM" id="MobiDB-lite"/>
    </source>
</evidence>
<keyword evidence="3" id="KW-0731">Sigma factor</keyword>
<sequence length="163" mass="18436">MSDSFEDIIPMLRRFAYSLTGSQADADDLVQTTFEKILSKGVPDGVETVKWAFKVCRNVWIDEYRSRKVRQNATQSPELQEQVEPDQHHQHESQELLGQVNAAMDTLPNEQRSILSLVALQGMSYKDVAATMDIPVGTVMSKLSRARSALLNMVKPRLIEESR</sequence>
<dbReference type="PANTHER" id="PTHR43133">
    <property type="entry name" value="RNA POLYMERASE ECF-TYPE SIGMA FACTO"/>
    <property type="match status" value="1"/>
</dbReference>
<gene>
    <name evidence="8" type="ORF">GCM10009114_35160</name>
</gene>
<dbReference type="EMBL" id="BAAAFD010000015">
    <property type="protein sequence ID" value="GAA0859903.1"/>
    <property type="molecule type" value="Genomic_DNA"/>
</dbReference>
<comment type="caution">
    <text evidence="8">The sequence shown here is derived from an EMBL/GenBank/DDBJ whole genome shotgun (WGS) entry which is preliminary data.</text>
</comment>
<evidence type="ECO:0000256" key="2">
    <source>
        <dbReference type="ARBA" id="ARBA00023015"/>
    </source>
</evidence>
<comment type="similarity">
    <text evidence="1">Belongs to the sigma-70 factor family. ECF subfamily.</text>
</comment>
<dbReference type="Pfam" id="PF04542">
    <property type="entry name" value="Sigma70_r2"/>
    <property type="match status" value="1"/>
</dbReference>
<evidence type="ECO:0000259" key="7">
    <source>
        <dbReference type="Pfam" id="PF08281"/>
    </source>
</evidence>
<evidence type="ECO:0000256" key="1">
    <source>
        <dbReference type="ARBA" id="ARBA00010641"/>
    </source>
</evidence>
<dbReference type="InterPro" id="IPR013249">
    <property type="entry name" value="RNA_pol_sigma70_r4_t2"/>
</dbReference>
<dbReference type="InterPro" id="IPR013325">
    <property type="entry name" value="RNA_pol_sigma_r2"/>
</dbReference>
<dbReference type="NCBIfam" id="TIGR02937">
    <property type="entry name" value="sigma70-ECF"/>
    <property type="match status" value="1"/>
</dbReference>
<dbReference type="InterPro" id="IPR007627">
    <property type="entry name" value="RNA_pol_sigma70_r2"/>
</dbReference>
<dbReference type="InterPro" id="IPR013324">
    <property type="entry name" value="RNA_pol_sigma_r3/r4-like"/>
</dbReference>
<dbReference type="InterPro" id="IPR014284">
    <property type="entry name" value="RNA_pol_sigma-70_dom"/>
</dbReference>
<name>A0ABP3X2F9_9ALTE</name>